<dbReference type="AlphaFoldDB" id="A0A7K3WI54"/>
<keyword evidence="3" id="KW-1133">Transmembrane helix</keyword>
<dbReference type="Pfam" id="PF13490">
    <property type="entry name" value="zf-HC2"/>
    <property type="match status" value="1"/>
</dbReference>
<feature type="domain" description="Putative zinc-finger" evidence="4">
    <location>
        <begin position="19"/>
        <end position="52"/>
    </location>
</feature>
<reference evidence="5 6" key="1">
    <citation type="submission" date="2020-02" db="EMBL/GenBank/DDBJ databases">
        <title>The whole genome sequence of CPCC 205119.</title>
        <authorList>
            <person name="Jiang Z."/>
        </authorList>
    </citation>
    <scope>NUCLEOTIDE SEQUENCE [LARGE SCALE GENOMIC DNA]</scope>
    <source>
        <strain evidence="5 6">CPCC 205119</strain>
    </source>
</reference>
<keyword evidence="3" id="KW-0812">Transmembrane</keyword>
<evidence type="ECO:0000256" key="3">
    <source>
        <dbReference type="SAM" id="Phobius"/>
    </source>
</evidence>
<protein>
    <submittedName>
        <fullName evidence="5">Anti-sigma factor</fullName>
    </submittedName>
</protein>
<dbReference type="EMBL" id="JAAGWK010000030">
    <property type="protein sequence ID" value="NEL56178.1"/>
    <property type="molecule type" value="Genomic_DNA"/>
</dbReference>
<evidence type="ECO:0000259" key="4">
    <source>
        <dbReference type="Pfam" id="PF13490"/>
    </source>
</evidence>
<dbReference type="InterPro" id="IPR027383">
    <property type="entry name" value="Znf_put"/>
</dbReference>
<keyword evidence="2" id="KW-0804">Transcription</keyword>
<dbReference type="Gene3D" id="1.10.10.1320">
    <property type="entry name" value="Anti-sigma factor, zinc-finger domain"/>
    <property type="match status" value="1"/>
</dbReference>
<name>A0A7K3WI54_9ACTN</name>
<dbReference type="InterPro" id="IPR041916">
    <property type="entry name" value="Anti_sigma_zinc_sf"/>
</dbReference>
<evidence type="ECO:0000313" key="5">
    <source>
        <dbReference type="EMBL" id="NEL56178.1"/>
    </source>
</evidence>
<dbReference type="RefSeq" id="WP_162393652.1">
    <property type="nucleotide sequence ID" value="NZ_JAABOZ010000014.1"/>
</dbReference>
<keyword evidence="3" id="KW-0472">Membrane</keyword>
<proteinExistence type="predicted"/>
<evidence type="ECO:0000256" key="1">
    <source>
        <dbReference type="ARBA" id="ARBA00023015"/>
    </source>
</evidence>
<accession>A0A7K3WI54</accession>
<keyword evidence="1" id="KW-0805">Transcription regulation</keyword>
<sequence length="236" mass="24080">MNEQTAGAAGRGAPDPAHRAVREQLGVYALGHGTDDERAAVRAHLDGCAGCRAEVAALSPLAARLADVDPDRIDEDPPVPPELGAAVLARIAAQGPRPVDLAERRRRRTRLAGAAAAVGIAAAAFGVGWIARPGPPQGPLEQVAVQVADDDISATADIVPHTWGVEVKLSGAGFTAGEVYRLVVEETDGDAVTGGAFLGVGPGQLDCNMSSSVLRQDAAGFQVLDASGEVVLSSVF</sequence>
<evidence type="ECO:0000313" key="6">
    <source>
        <dbReference type="Proteomes" id="UP000470470"/>
    </source>
</evidence>
<keyword evidence="6" id="KW-1185">Reference proteome</keyword>
<dbReference type="Proteomes" id="UP000470470">
    <property type="component" value="Unassembled WGS sequence"/>
</dbReference>
<organism evidence="5 6">
    <name type="scientific">Goekera deserti</name>
    <dbReference type="NCBI Taxonomy" id="2497753"/>
    <lineage>
        <taxon>Bacteria</taxon>
        <taxon>Bacillati</taxon>
        <taxon>Actinomycetota</taxon>
        <taxon>Actinomycetes</taxon>
        <taxon>Geodermatophilales</taxon>
        <taxon>Geodermatophilaceae</taxon>
        <taxon>Goekera</taxon>
    </lineage>
</organism>
<feature type="transmembrane region" description="Helical" evidence="3">
    <location>
        <begin position="111"/>
        <end position="131"/>
    </location>
</feature>
<comment type="caution">
    <text evidence="5">The sequence shown here is derived from an EMBL/GenBank/DDBJ whole genome shotgun (WGS) entry which is preliminary data.</text>
</comment>
<gene>
    <name evidence="5" type="ORF">G1H19_19575</name>
</gene>
<evidence type="ECO:0000256" key="2">
    <source>
        <dbReference type="ARBA" id="ARBA00023163"/>
    </source>
</evidence>